<protein>
    <recommendedName>
        <fullName evidence="1">DUF6314 domain-containing protein</fullName>
    </recommendedName>
</protein>
<evidence type="ECO:0000259" key="1">
    <source>
        <dbReference type="Pfam" id="PF19834"/>
    </source>
</evidence>
<evidence type="ECO:0000313" key="3">
    <source>
        <dbReference type="Proteomes" id="UP000248916"/>
    </source>
</evidence>
<dbReference type="Proteomes" id="UP000248916">
    <property type="component" value="Unassembled WGS sequence"/>
</dbReference>
<organism evidence="2 3">
    <name type="scientific">Palleronia aestuarii</name>
    <dbReference type="NCBI Taxonomy" id="568105"/>
    <lineage>
        <taxon>Bacteria</taxon>
        <taxon>Pseudomonadati</taxon>
        <taxon>Pseudomonadota</taxon>
        <taxon>Alphaproteobacteria</taxon>
        <taxon>Rhodobacterales</taxon>
        <taxon>Roseobacteraceae</taxon>
        <taxon>Palleronia</taxon>
    </lineage>
</organism>
<feature type="domain" description="DUF6314" evidence="1">
    <location>
        <begin position="14"/>
        <end position="143"/>
    </location>
</feature>
<dbReference type="EMBL" id="QKZL01000004">
    <property type="protein sequence ID" value="PZX17574.1"/>
    <property type="molecule type" value="Genomic_DNA"/>
</dbReference>
<reference evidence="2 3" key="1">
    <citation type="submission" date="2018-06" db="EMBL/GenBank/DDBJ databases">
        <title>Genomic Encyclopedia of Archaeal and Bacterial Type Strains, Phase II (KMG-II): from individual species to whole genera.</title>
        <authorList>
            <person name="Goeker M."/>
        </authorList>
    </citation>
    <scope>NUCLEOTIDE SEQUENCE [LARGE SCALE GENOMIC DNA]</scope>
    <source>
        <strain evidence="2 3">DSM 22009</strain>
    </source>
</reference>
<accession>A0A2W7NLM7</accession>
<dbReference type="AlphaFoldDB" id="A0A2W7NLM7"/>
<dbReference type="RefSeq" id="WP_234822510.1">
    <property type="nucleotide sequence ID" value="NZ_QKZL01000004.1"/>
</dbReference>
<evidence type="ECO:0000313" key="2">
    <source>
        <dbReference type="EMBL" id="PZX17574.1"/>
    </source>
</evidence>
<sequence>MPTREAVLPDLFDFTGEWRLDRRILDARGGREGQFHGRATFAPVEGGLDYSEAGLLRFSAEAAFEARQAYRWEEAGARIAVRFSDGRAFHTFDPDLSAPEAHHDCPPDRYHVRYDLSDWPRWTAEWRVSGPRKEYTLIGRYDRD</sequence>
<keyword evidence="3" id="KW-1185">Reference proteome</keyword>
<name>A0A2W7NLM7_9RHOB</name>
<dbReference type="InterPro" id="IPR045632">
    <property type="entry name" value="DUF6314"/>
</dbReference>
<comment type="caution">
    <text evidence="2">The sequence shown here is derived from an EMBL/GenBank/DDBJ whole genome shotgun (WGS) entry which is preliminary data.</text>
</comment>
<gene>
    <name evidence="2" type="ORF">LX81_01299</name>
</gene>
<dbReference type="Pfam" id="PF19834">
    <property type="entry name" value="DUF6314"/>
    <property type="match status" value="1"/>
</dbReference>
<proteinExistence type="predicted"/>